<sequence length="185" mass="21584">MMECPFSLEYTISEDRLKALKNAPEYTRLKSDTFGAFVISPVLYSLHVFPNGCNDISRGKTLIYFCVYENEKKIDLKFTITIKSANWSYKKEIVSIDPTNPLHNSDAFWPCICTTEDLFNPEKKFIADGKFVVKVEGVFKTEKLKSEWIAEDSFKCLWNQGFEDFKIIIKEKEIQVSLFLILWFI</sequence>
<dbReference type="Proteomes" id="UP000887579">
    <property type="component" value="Unplaced"/>
</dbReference>
<reference evidence="2" key="1">
    <citation type="submission" date="2022-11" db="UniProtKB">
        <authorList>
            <consortium name="WormBaseParasite"/>
        </authorList>
    </citation>
    <scope>IDENTIFICATION</scope>
</reference>
<proteinExistence type="predicted"/>
<accession>A0AC34FGU8</accession>
<evidence type="ECO:0000313" key="1">
    <source>
        <dbReference type="Proteomes" id="UP000887579"/>
    </source>
</evidence>
<dbReference type="WBParaSite" id="ES5_v2.g16408.t1">
    <property type="protein sequence ID" value="ES5_v2.g16408.t1"/>
    <property type="gene ID" value="ES5_v2.g16408"/>
</dbReference>
<evidence type="ECO:0000313" key="2">
    <source>
        <dbReference type="WBParaSite" id="ES5_v2.g16408.t1"/>
    </source>
</evidence>
<protein>
    <submittedName>
        <fullName evidence="2">MATH domain-containing protein</fullName>
    </submittedName>
</protein>
<name>A0AC34FGU8_9BILA</name>
<organism evidence="1 2">
    <name type="scientific">Panagrolaimus sp. ES5</name>
    <dbReference type="NCBI Taxonomy" id="591445"/>
    <lineage>
        <taxon>Eukaryota</taxon>
        <taxon>Metazoa</taxon>
        <taxon>Ecdysozoa</taxon>
        <taxon>Nematoda</taxon>
        <taxon>Chromadorea</taxon>
        <taxon>Rhabditida</taxon>
        <taxon>Tylenchina</taxon>
        <taxon>Panagrolaimomorpha</taxon>
        <taxon>Panagrolaimoidea</taxon>
        <taxon>Panagrolaimidae</taxon>
        <taxon>Panagrolaimus</taxon>
    </lineage>
</organism>